<accession>A0A1H0BCI2</accession>
<keyword evidence="1" id="KW-1133">Transmembrane helix</keyword>
<dbReference type="PANTHER" id="PTHR42867:SF1">
    <property type="entry name" value="MEMBRANE PROTEIN-RELATED"/>
    <property type="match status" value="1"/>
</dbReference>
<gene>
    <name evidence="2" type="ORF">SAMN04488516_102122</name>
</gene>
<evidence type="ECO:0000313" key="3">
    <source>
        <dbReference type="Proteomes" id="UP000199602"/>
    </source>
</evidence>
<feature type="transmembrane region" description="Helical" evidence="1">
    <location>
        <begin position="92"/>
        <end position="114"/>
    </location>
</feature>
<name>A0A1H0BCI2_9BACT</name>
<dbReference type="AlphaFoldDB" id="A0A1H0BCI2"/>
<sequence length="306" mass="34758">MAKEFVGGQAVMEGVMMRFRDWLSIAVRTPKGNIVVKTHKWWTLGKRWQKLKFIRGFFVLLETLVNGIKALNYSAKVAFEEESGEELSAGAILLSMSLAIGFAVLLFVILPHLLSFLLNKIGMAGNLHSLSFHLWDGLFKLILFLGYILAISLIPDIKRVFEYHGAEHKTIYAFENSLELTYDNIKQFSRLHPRCGTSFLLFVLAISVFIFALIIPIFLNLFNFQNTWLRHLFTLILKIILMIPISGIAYEVIKLAGQKEHTWWCKVLCLPGLFFQFITTKEPDAKQIEVAVAALKGALEKGNYAS</sequence>
<dbReference type="Pfam" id="PF07136">
    <property type="entry name" value="DUF1385"/>
    <property type="match status" value="1"/>
</dbReference>
<feature type="transmembrane region" description="Helical" evidence="1">
    <location>
        <begin position="53"/>
        <end position="71"/>
    </location>
</feature>
<protein>
    <submittedName>
        <fullName evidence="2">Uncharacterized conserved protein YqhQ</fullName>
    </submittedName>
</protein>
<dbReference type="Proteomes" id="UP000199602">
    <property type="component" value="Unassembled WGS sequence"/>
</dbReference>
<organism evidence="2 3">
    <name type="scientific">Desulfonauticus submarinus</name>
    <dbReference type="NCBI Taxonomy" id="206665"/>
    <lineage>
        <taxon>Bacteria</taxon>
        <taxon>Pseudomonadati</taxon>
        <taxon>Thermodesulfobacteriota</taxon>
        <taxon>Desulfovibrionia</taxon>
        <taxon>Desulfovibrionales</taxon>
        <taxon>Desulfonauticaceae</taxon>
        <taxon>Desulfonauticus</taxon>
    </lineage>
</organism>
<keyword evidence="1" id="KW-0812">Transmembrane</keyword>
<dbReference type="RefSeq" id="WP_234970938.1">
    <property type="nucleotide sequence ID" value="NZ_FNIN01000002.1"/>
</dbReference>
<keyword evidence="3" id="KW-1185">Reference proteome</keyword>
<feature type="transmembrane region" description="Helical" evidence="1">
    <location>
        <begin position="134"/>
        <end position="154"/>
    </location>
</feature>
<reference evidence="2 3" key="1">
    <citation type="submission" date="2016-10" db="EMBL/GenBank/DDBJ databases">
        <authorList>
            <person name="de Groot N.N."/>
        </authorList>
    </citation>
    <scope>NUCLEOTIDE SEQUENCE [LARGE SCALE GENOMIC DNA]</scope>
    <source>
        <strain evidence="2 3">DSM 15269</strain>
    </source>
</reference>
<keyword evidence="1" id="KW-0472">Membrane</keyword>
<dbReference type="EMBL" id="FNIN01000002">
    <property type="protein sequence ID" value="SDN43335.1"/>
    <property type="molecule type" value="Genomic_DNA"/>
</dbReference>
<proteinExistence type="predicted"/>
<dbReference type="PANTHER" id="PTHR42867">
    <property type="entry name" value="MEMBRANE PROTEIN-RELATED"/>
    <property type="match status" value="1"/>
</dbReference>
<evidence type="ECO:0000313" key="2">
    <source>
        <dbReference type="EMBL" id="SDN43335.1"/>
    </source>
</evidence>
<dbReference type="STRING" id="206665.SAMN04488516_102122"/>
<evidence type="ECO:0000256" key="1">
    <source>
        <dbReference type="SAM" id="Phobius"/>
    </source>
</evidence>
<feature type="transmembrane region" description="Helical" evidence="1">
    <location>
        <begin position="228"/>
        <end position="250"/>
    </location>
</feature>
<dbReference type="InterPro" id="IPR010787">
    <property type="entry name" value="DUF1385"/>
</dbReference>
<feature type="transmembrane region" description="Helical" evidence="1">
    <location>
        <begin position="199"/>
        <end position="222"/>
    </location>
</feature>